<evidence type="ECO:0000259" key="7">
    <source>
        <dbReference type="Pfam" id="PF23702"/>
    </source>
</evidence>
<feature type="region of interest" description="Disordered" evidence="5">
    <location>
        <begin position="1856"/>
        <end position="1893"/>
    </location>
</feature>
<dbReference type="SUPFAM" id="SSF48371">
    <property type="entry name" value="ARM repeat"/>
    <property type="match status" value="3"/>
</dbReference>
<name>A0AAN8PBI2_POLSC</name>
<evidence type="ECO:0000256" key="4">
    <source>
        <dbReference type="ARBA" id="ARBA00022942"/>
    </source>
</evidence>
<gene>
    <name evidence="9" type="ORF">RUM43_006798</name>
</gene>
<dbReference type="InterPro" id="IPR016024">
    <property type="entry name" value="ARM-type_fold"/>
</dbReference>
<organism evidence="9 10">
    <name type="scientific">Polyplax serrata</name>
    <name type="common">Common mouse louse</name>
    <dbReference type="NCBI Taxonomy" id="468196"/>
    <lineage>
        <taxon>Eukaryota</taxon>
        <taxon>Metazoa</taxon>
        <taxon>Ecdysozoa</taxon>
        <taxon>Arthropoda</taxon>
        <taxon>Hexapoda</taxon>
        <taxon>Insecta</taxon>
        <taxon>Pterygota</taxon>
        <taxon>Neoptera</taxon>
        <taxon>Paraneoptera</taxon>
        <taxon>Psocodea</taxon>
        <taxon>Troctomorpha</taxon>
        <taxon>Phthiraptera</taxon>
        <taxon>Anoplura</taxon>
        <taxon>Polyplacidae</taxon>
        <taxon>Polyplax</taxon>
    </lineage>
</organism>
<dbReference type="PANTHER" id="PTHR23346">
    <property type="entry name" value="TRANSLATIONAL ACTIVATOR GCN1-RELATED"/>
    <property type="match status" value="1"/>
</dbReference>
<dbReference type="PANTHER" id="PTHR23346:SF19">
    <property type="entry name" value="PROTEASOME ADAPTER AND SCAFFOLD PROTEIN ECM29"/>
    <property type="match status" value="1"/>
</dbReference>
<dbReference type="Proteomes" id="UP001372834">
    <property type="component" value="Unassembled WGS sequence"/>
</dbReference>
<sequence>MSSSTEELDLLERVFLRVGSAESDEHLESVINKFLIPVLLKLSSPNEGVRKKVMELLVHINKRVRRQQTVQLPVEALLTQYRDPKASSFLINFSILYIKLGFPRLPAEKQQELAPFLLLAIEGKPKIHQDSLLQLLTDSIGNIKVPNDADERRKLFKMDEKPELMKYFSNFMLDILLLPYVHINSSDNDSQSGTIQAPPGMSEYGFKRVTSGEISMTPERLEQTKLGVVKFLATGILSNNDIICHLIIAAADTRFTVANLADAELKKVAGSVDWSSVAVASRLFYIYLGSPEVPAEKRNLIPPANRVTPANTRIRLKILPYLSRLEKEAILFPGSLQVIFNSLYDANTNAKLKLQALNFALAIVRKSDQNALKKMSGMLYTGLLKLVANKEESEQLRVVGYTIIGQIVKRIPNIINKNPVHLHQFFESLTCESTEIRGAVRDSMLTMIDAFKQFMKEEKSDSKSNGEFFILTLLGTQVESKEPMARFVAVKYAAAAFEPDHVPSRYLLLLSCGDSNSDVSSVAQQSLYSKVENDNSQVKKMILPDFREVCQFVHEKSMERMKNVNQRVTIQNRELPFNDVTFTEVLIYLRLCLMNSAGIEVKNKELLQHPCDSSPLIGRYLAEVHRSDESVIEKYLSLIEMYLSALSSLIPLNCLVEIVGTCPGLFAPRYAQKIQWVMNFLNNVKEDIREGGSLLFSNVSVYTLNEDDLSGIIRDLMEKLKTKSLESQHGAILSLGHIIERKIFKSLEDGEKSRDIIKSWEFLGFMITELAKNLDNSQVLLVSSSCTALGQVAKLLPLPLPNDSKEDLSKKKLMKTLLEVVNNPKNSGKLKEKAIRTCGLLCLGEKFPFMRDLAEELLSSAKQTKDVDLHFSLSDALILCLEGISSPEKCDAWKNMKSEFVRPPMPEENLNLLNWLMDELVTLTPQPHPNIRQAVCVIFLSILKRLSYLPAVKDKLSSIQYVFMELLSENNELVQDMSSKGLAMVYENSTEENKKKLVAGLLDQLLSGKRAVQQVTGGTKLFEEGQLGVSPDGGNLSTYKELCSLASDLNQPDLIYKFMHLANNNAIWNSKKGAAFGFQTIVSQANDQLNEYLPKIVPRLYRYQFDPTPKIQQSMANIWHSVVKDTQKTIDKYFNEILDDLLYNLTSNQWRVRISCCHALSDFFRGNRSLLDARPKLAELWKSLFRVMDDVHEGTRIAALSTGRTLANLCVRICDKEAGKINQEMLDISLSTFLSNVTNPVAEVKNLCLQTVSQLVGSAGSSLKPNLPTLIPSLLEAAGELESVKLSYLSAQYGGQAQSQEMIDVVRANIAKSHYTTQTLTKCIQHVDVEMLDKLVPKITEIMKSVSFGSRIACGHIVILLAHHLGKSMEQYTGKLLSGLVNGLLDRNATVRKSYASAIGQIVHTARDSTVEKLFKKLSTWYFEKEDANTRTAIGCALQAVAHYNGELLKEHFPIVIPLIFFAMHGKKVEGEDNSNVIMWEDIWNDVTPGSEAGIKQHMSEISAVLESALNSPSWTMKAQGGRCMSTIANKIGDTLDEKDVDKLIEMSLSALQGKTFPGKEDILKGLSKLASRSSDSLKRHPEKCQVIVEAILRECGKSEPRYKRFGVEALGEVLEVLDTVDYFQRVYEIIQNFLKQLDEKMDDGETSEELAKIRNEKFKTIEVIYETLGKSWPKKKETQLKYQETLLNECYRALESSPRDVQVAVLSAFRSYIDKLHYFNNIYVVSAEEKDLLPRILEKTTQALHYSLGIQKHTRLRKEALNIIYSLGNKLSDTGRANEMKILMDSLRSRLEELENDSSPEVRTRLMDLKKMSRGQATETVNFGLRTRHGTVSPPTEEKKLERPSLASPILEVIRRDRSPNLPGNPRKCRSTTADEHPRQSSGQLIADSTGTLTGVRKEKRTGQDTILKAGEKQPRERFAKAFACSTTSTKSANGDRGEEFFRKSVADLFQRERTRAAEELQPSGTFTETIQGLAKDKIDGIVK</sequence>
<evidence type="ECO:0000259" key="8">
    <source>
        <dbReference type="Pfam" id="PF24492"/>
    </source>
</evidence>
<evidence type="ECO:0000256" key="3">
    <source>
        <dbReference type="ARBA" id="ARBA00022737"/>
    </source>
</evidence>
<dbReference type="Pfam" id="PF13001">
    <property type="entry name" value="ECM29_N"/>
    <property type="match status" value="1"/>
</dbReference>
<dbReference type="InterPro" id="IPR055444">
    <property type="entry name" value="ARM_ECM29"/>
</dbReference>
<feature type="compositionally biased region" description="Polar residues" evidence="5">
    <location>
        <begin position="1881"/>
        <end position="1893"/>
    </location>
</feature>
<evidence type="ECO:0008006" key="11">
    <source>
        <dbReference type="Google" id="ProtNLM"/>
    </source>
</evidence>
<dbReference type="GO" id="GO:0060090">
    <property type="term" value="F:molecular adaptor activity"/>
    <property type="evidence" value="ECO:0007669"/>
    <property type="project" value="InterPro"/>
</dbReference>
<evidence type="ECO:0000256" key="2">
    <source>
        <dbReference type="ARBA" id="ARBA00022490"/>
    </source>
</evidence>
<dbReference type="Pfam" id="PF24492">
    <property type="entry name" value="HEAT_ECM29"/>
    <property type="match status" value="1"/>
</dbReference>
<dbReference type="InterPro" id="IPR011989">
    <property type="entry name" value="ARM-like"/>
</dbReference>
<evidence type="ECO:0000256" key="5">
    <source>
        <dbReference type="SAM" id="MobiDB-lite"/>
    </source>
</evidence>
<dbReference type="InterPro" id="IPR024372">
    <property type="entry name" value="Ecm29_N"/>
</dbReference>
<dbReference type="GO" id="GO:0005737">
    <property type="term" value="C:cytoplasm"/>
    <property type="evidence" value="ECO:0007669"/>
    <property type="project" value="UniProtKB-SubCell"/>
</dbReference>
<accession>A0AAN8PBI2</accession>
<dbReference type="GO" id="GO:0036503">
    <property type="term" value="P:ERAD pathway"/>
    <property type="evidence" value="ECO:0007669"/>
    <property type="project" value="TreeGrafter"/>
</dbReference>
<proteinExistence type="predicted"/>
<evidence type="ECO:0000259" key="6">
    <source>
        <dbReference type="Pfam" id="PF13001"/>
    </source>
</evidence>
<evidence type="ECO:0000313" key="9">
    <source>
        <dbReference type="EMBL" id="KAK6638531.1"/>
    </source>
</evidence>
<protein>
    <recommendedName>
        <fullName evidence="11">Proteasome-associated protein ECM29 homolog</fullName>
    </recommendedName>
</protein>
<feature type="domain" description="ECM29 ARM-like repeats" evidence="7">
    <location>
        <begin position="596"/>
        <end position="792"/>
    </location>
</feature>
<dbReference type="InterPro" id="IPR055443">
    <property type="entry name" value="HEAT_ECM29"/>
</dbReference>
<dbReference type="GO" id="GO:0005634">
    <property type="term" value="C:nucleus"/>
    <property type="evidence" value="ECO:0007669"/>
    <property type="project" value="TreeGrafter"/>
</dbReference>
<dbReference type="Pfam" id="PF23731">
    <property type="entry name" value="ARM_ECM29_C"/>
    <property type="match status" value="1"/>
</dbReference>
<keyword evidence="4" id="KW-0647">Proteasome</keyword>
<feature type="domain" description="Proteasome component Ecm29 N-terminal" evidence="6">
    <location>
        <begin position="11"/>
        <end position="510"/>
    </location>
</feature>
<comment type="caution">
    <text evidence="9">The sequence shown here is derived from an EMBL/GenBank/DDBJ whole genome shotgun (WGS) entry which is preliminary data.</text>
</comment>
<comment type="subcellular location">
    <subcellularLocation>
        <location evidence="1">Cytoplasm</location>
    </subcellularLocation>
</comment>
<keyword evidence="2" id="KW-0963">Cytoplasm</keyword>
<dbReference type="Gene3D" id="1.25.10.10">
    <property type="entry name" value="Leucine-rich Repeat Variant"/>
    <property type="match status" value="3"/>
</dbReference>
<evidence type="ECO:0000313" key="10">
    <source>
        <dbReference type="Proteomes" id="UP001372834"/>
    </source>
</evidence>
<dbReference type="Pfam" id="PF23702">
    <property type="entry name" value="ARM_ECM29"/>
    <property type="match status" value="1"/>
</dbReference>
<dbReference type="GO" id="GO:0043248">
    <property type="term" value="P:proteasome assembly"/>
    <property type="evidence" value="ECO:0007669"/>
    <property type="project" value="InterPro"/>
</dbReference>
<feature type="domain" description="Proteasome adapter and scaffold protein ECM29 HEAT-repeat" evidence="8">
    <location>
        <begin position="1263"/>
        <end position="1423"/>
    </location>
</feature>
<keyword evidence="3" id="KW-0677">Repeat</keyword>
<dbReference type="GO" id="GO:0000502">
    <property type="term" value="C:proteasome complex"/>
    <property type="evidence" value="ECO:0007669"/>
    <property type="project" value="UniProtKB-KW"/>
</dbReference>
<evidence type="ECO:0000256" key="1">
    <source>
        <dbReference type="ARBA" id="ARBA00004496"/>
    </source>
</evidence>
<reference evidence="9 10" key="1">
    <citation type="submission" date="2023-10" db="EMBL/GenBank/DDBJ databases">
        <title>Genomes of two closely related lineages of the louse Polyplax serrata with different host specificities.</title>
        <authorList>
            <person name="Martinu J."/>
            <person name="Tarabai H."/>
            <person name="Stefka J."/>
            <person name="Hypsa V."/>
        </authorList>
    </citation>
    <scope>NUCLEOTIDE SEQUENCE [LARGE SCALE GENOMIC DNA]</scope>
    <source>
        <strain evidence="9">HR10_N</strain>
    </source>
</reference>
<dbReference type="EMBL" id="JAWJWE010000003">
    <property type="protein sequence ID" value="KAK6638531.1"/>
    <property type="molecule type" value="Genomic_DNA"/>
</dbReference>